<dbReference type="AlphaFoldDB" id="B2U6U6"/>
<reference evidence="1" key="1">
    <citation type="submission" date="2008-05" db="EMBL/GenBank/DDBJ databases">
        <title>Complete sequence of chromosome1 of Ralstonia pickettii 12J.</title>
        <authorList>
            <consortium name="US DOE Joint Genome Institute"/>
            <person name="Lucas S."/>
            <person name="Copeland A."/>
            <person name="Lapidus A."/>
            <person name="Glavina del Rio T."/>
            <person name="Dalin E."/>
            <person name="Tice H."/>
            <person name="Bruce D."/>
            <person name="Goodwin L."/>
            <person name="Pitluck S."/>
            <person name="Meincke L."/>
            <person name="Brettin T."/>
            <person name="Detter J.C."/>
            <person name="Han C."/>
            <person name="Kuske C.R."/>
            <person name="Schmutz J."/>
            <person name="Larimer F."/>
            <person name="Land M."/>
            <person name="Hauser L."/>
            <person name="Kyrpides N."/>
            <person name="Mikhailova N."/>
            <person name="Marsh T."/>
            <person name="Richardson P."/>
        </authorList>
    </citation>
    <scope>NUCLEOTIDE SEQUENCE</scope>
    <source>
        <strain evidence="1">12J</strain>
    </source>
</reference>
<evidence type="ECO:0000313" key="1">
    <source>
        <dbReference type="EMBL" id="ACD27228.1"/>
    </source>
</evidence>
<gene>
    <name evidence="1" type="ordered locus">Rpic_2094</name>
</gene>
<dbReference type="EMBL" id="CP001068">
    <property type="protein sequence ID" value="ACD27228.1"/>
    <property type="molecule type" value="Genomic_DNA"/>
</dbReference>
<organism evidence="1">
    <name type="scientific">Ralstonia pickettii (strain 12J)</name>
    <dbReference type="NCBI Taxonomy" id="402626"/>
    <lineage>
        <taxon>Bacteria</taxon>
        <taxon>Pseudomonadati</taxon>
        <taxon>Pseudomonadota</taxon>
        <taxon>Betaproteobacteria</taxon>
        <taxon>Burkholderiales</taxon>
        <taxon>Burkholderiaceae</taxon>
        <taxon>Ralstonia</taxon>
    </lineage>
</organism>
<accession>B2U6U6</accession>
<name>B2U6U6_RALPJ</name>
<dbReference type="STRING" id="402626.Rpic_2094"/>
<protein>
    <submittedName>
        <fullName evidence="1">Uncharacterized protein</fullName>
    </submittedName>
</protein>
<dbReference type="HOGENOM" id="CLU_3029145_0_0_4"/>
<dbReference type="KEGG" id="rpi:Rpic_2094"/>
<sequence length="55" mass="6019">MMAAQPFPDKVSLAKQGPSIALSENAHKKVIQDYLFNADNPVETGKFNEDKSVTP</sequence>
<proteinExistence type="predicted"/>